<protein>
    <submittedName>
        <fullName evidence="2">Alpha/beta hydrolase</fullName>
    </submittedName>
</protein>
<comment type="caution">
    <text evidence="2">The sequence shown here is derived from an EMBL/GenBank/DDBJ whole genome shotgun (WGS) entry which is preliminary data.</text>
</comment>
<dbReference type="InterPro" id="IPR051321">
    <property type="entry name" value="PHA/PHB_synthase"/>
</dbReference>
<dbReference type="Gene3D" id="3.40.50.1820">
    <property type="entry name" value="alpha/beta hydrolase"/>
    <property type="match status" value="1"/>
</dbReference>
<sequence length="362" mass="38883">MDTSPTPAFSALAQGNAAPQHGPRPLPLFLNILWRETQDDPELRKRAFQGLRKYQEASRPSPPPAVPVVAGAGSARLLRYGTENGRFPVLFVPSLINPPQVLDLSASRSMLRHMSAAGHDAHLVDWGMPAADDGALGLDRHVTERLLPMLAALDRPAIVVGYCLGGNLAIGAAALHPVRALATIATPWDFDGFPTADREEIGALWRSSKPMCQRLGYVPMEVLQSGFWAMDPARTIRKYAAFADMAPGSDEEHAFLAVEDWANGGPPLSHAAGRDLFEQFYAANASGRGEWLVGGRAIDSRRLACPTLSIRSAADRIVPAAAAPEMAENATLNLGHVGMIVGGRARTMLWEPLSQWLSSHGG</sequence>
<evidence type="ECO:0000313" key="2">
    <source>
        <dbReference type="EMBL" id="RYM03857.1"/>
    </source>
</evidence>
<dbReference type="GO" id="GO:0016787">
    <property type="term" value="F:hydrolase activity"/>
    <property type="evidence" value="ECO:0007669"/>
    <property type="project" value="UniProtKB-KW"/>
</dbReference>
<dbReference type="PANTHER" id="PTHR36837:SF4">
    <property type="entry name" value="BLR0908 PROTEIN"/>
    <property type="match status" value="1"/>
</dbReference>
<evidence type="ECO:0000313" key="3">
    <source>
        <dbReference type="Proteomes" id="UP000292734"/>
    </source>
</evidence>
<name>A0A4V1WAQ2_9SPHN</name>
<reference evidence="2 3" key="1">
    <citation type="submission" date="2019-02" db="EMBL/GenBank/DDBJ databases">
        <authorList>
            <person name="Feng G."/>
        </authorList>
    </citation>
    <scope>NUCLEOTIDE SEQUENCE [LARGE SCALE GENOMIC DNA]</scope>
    <source>
        <strain evidence="2 3">DSM 26779</strain>
    </source>
</reference>
<dbReference type="SUPFAM" id="SSF53474">
    <property type="entry name" value="alpha/beta-Hydrolases"/>
    <property type="match status" value="1"/>
</dbReference>
<organism evidence="2 3">
    <name type="scientific">Sphingobium indicum</name>
    <dbReference type="NCBI Taxonomy" id="332055"/>
    <lineage>
        <taxon>Bacteria</taxon>
        <taxon>Pseudomonadati</taxon>
        <taxon>Pseudomonadota</taxon>
        <taxon>Alphaproteobacteria</taxon>
        <taxon>Sphingomonadales</taxon>
        <taxon>Sphingomonadaceae</taxon>
        <taxon>Sphingobium</taxon>
    </lineage>
</organism>
<dbReference type="Proteomes" id="UP000292734">
    <property type="component" value="Unassembled WGS sequence"/>
</dbReference>
<gene>
    <name evidence="2" type="ORF">EWH08_05060</name>
</gene>
<dbReference type="EMBL" id="SEOM01000001">
    <property type="protein sequence ID" value="RYM03857.1"/>
    <property type="molecule type" value="Genomic_DNA"/>
</dbReference>
<keyword evidence="2" id="KW-0378">Hydrolase</keyword>
<dbReference type="PANTHER" id="PTHR36837">
    <property type="entry name" value="POLY(3-HYDROXYALKANOATE) POLYMERASE SUBUNIT PHAC"/>
    <property type="match status" value="1"/>
</dbReference>
<dbReference type="AlphaFoldDB" id="A0A4V1WAQ2"/>
<proteinExistence type="predicted"/>
<evidence type="ECO:0000256" key="1">
    <source>
        <dbReference type="SAM" id="MobiDB-lite"/>
    </source>
</evidence>
<feature type="region of interest" description="Disordered" evidence="1">
    <location>
        <begin position="1"/>
        <end position="23"/>
    </location>
</feature>
<dbReference type="InterPro" id="IPR029058">
    <property type="entry name" value="AB_hydrolase_fold"/>
</dbReference>
<accession>A0A4V1WAQ2</accession>
<dbReference type="RefSeq" id="WP_007685850.1">
    <property type="nucleotide sequence ID" value="NZ_JACBZE010000001.1"/>
</dbReference>